<evidence type="ECO:0000313" key="2">
    <source>
        <dbReference type="Proteomes" id="UP000216339"/>
    </source>
</evidence>
<organism evidence="1 2">
    <name type="scientific">Rubrivirga marina</name>
    <dbReference type="NCBI Taxonomy" id="1196024"/>
    <lineage>
        <taxon>Bacteria</taxon>
        <taxon>Pseudomonadati</taxon>
        <taxon>Rhodothermota</taxon>
        <taxon>Rhodothermia</taxon>
        <taxon>Rhodothermales</taxon>
        <taxon>Rubricoccaceae</taxon>
        <taxon>Rubrivirga</taxon>
    </lineage>
</organism>
<comment type="caution">
    <text evidence="1">The sequence shown here is derived from an EMBL/GenBank/DDBJ whole genome shotgun (WGS) entry which is preliminary data.</text>
</comment>
<keyword evidence="2" id="KW-1185">Reference proteome</keyword>
<reference evidence="1 2" key="1">
    <citation type="submission" date="2016-11" db="EMBL/GenBank/DDBJ databases">
        <title>Study of marine rhodopsin-containing bacteria.</title>
        <authorList>
            <person name="Yoshizawa S."/>
            <person name="Kumagai Y."/>
            <person name="Kogure K."/>
        </authorList>
    </citation>
    <scope>NUCLEOTIDE SEQUENCE [LARGE SCALE GENOMIC DNA]</scope>
    <source>
        <strain evidence="1 2">SAORIC-28</strain>
    </source>
</reference>
<dbReference type="EMBL" id="MQWD01000001">
    <property type="protein sequence ID" value="PAP77200.1"/>
    <property type="molecule type" value="Genomic_DNA"/>
</dbReference>
<dbReference type="AlphaFoldDB" id="A0A271J1G6"/>
<dbReference type="Proteomes" id="UP000216339">
    <property type="component" value="Unassembled WGS sequence"/>
</dbReference>
<proteinExistence type="predicted"/>
<name>A0A271J1G6_9BACT</name>
<sequence length="76" mass="8189">MAMFDTDPSTPLSVRALAFADTLELEGRKGAAAAVRQAVYEYRSLLAAGRPLDALVSLHTAAHGVERRHSHGEMAR</sequence>
<accession>A0A271J1G6</accession>
<protein>
    <submittedName>
        <fullName evidence="1">Uncharacterized protein</fullName>
    </submittedName>
</protein>
<gene>
    <name evidence="1" type="ORF">BSZ37_12545</name>
</gene>
<evidence type="ECO:0000313" key="1">
    <source>
        <dbReference type="EMBL" id="PAP77200.1"/>
    </source>
</evidence>